<feature type="compositionally biased region" description="Polar residues" evidence="8">
    <location>
        <begin position="98"/>
        <end position="108"/>
    </location>
</feature>
<evidence type="ECO:0000256" key="6">
    <source>
        <dbReference type="ARBA" id="ARBA00023242"/>
    </source>
</evidence>
<feature type="compositionally biased region" description="Basic and acidic residues" evidence="8">
    <location>
        <begin position="189"/>
        <end position="203"/>
    </location>
</feature>
<keyword evidence="5" id="KW-0862">Zinc</keyword>
<comment type="subcellular location">
    <subcellularLocation>
        <location evidence="1">Nucleus speckle</location>
    </subcellularLocation>
</comment>
<evidence type="ECO:0000256" key="1">
    <source>
        <dbReference type="ARBA" id="ARBA00004324"/>
    </source>
</evidence>
<dbReference type="GO" id="GO:0033314">
    <property type="term" value="P:mitotic DNA replication checkpoint signaling"/>
    <property type="evidence" value="ECO:0007669"/>
    <property type="project" value="TreeGrafter"/>
</dbReference>
<dbReference type="EMBL" id="JALJOR010000002">
    <property type="protein sequence ID" value="KAK9823551.1"/>
    <property type="molecule type" value="Genomic_DNA"/>
</dbReference>
<evidence type="ECO:0000313" key="10">
    <source>
        <dbReference type="EMBL" id="KAK9823551.1"/>
    </source>
</evidence>
<keyword evidence="6" id="KW-0539">Nucleus</keyword>
<comment type="caution">
    <text evidence="10">The sequence shown here is derived from an EMBL/GenBank/DDBJ whole genome shotgun (WGS) entry which is preliminary data.</text>
</comment>
<dbReference type="AlphaFoldDB" id="A0AAW1QQZ2"/>
<evidence type="ECO:0000256" key="4">
    <source>
        <dbReference type="ARBA" id="ARBA00022771"/>
    </source>
</evidence>
<organism evidence="10 11">
    <name type="scientific">[Myrmecia] bisecta</name>
    <dbReference type="NCBI Taxonomy" id="41462"/>
    <lineage>
        <taxon>Eukaryota</taxon>
        <taxon>Viridiplantae</taxon>
        <taxon>Chlorophyta</taxon>
        <taxon>core chlorophytes</taxon>
        <taxon>Trebouxiophyceae</taxon>
        <taxon>Trebouxiales</taxon>
        <taxon>Trebouxiaceae</taxon>
        <taxon>Myrmecia</taxon>
    </lineage>
</organism>
<dbReference type="GO" id="GO:0005681">
    <property type="term" value="C:spliceosomal complex"/>
    <property type="evidence" value="ECO:0007669"/>
    <property type="project" value="InterPro"/>
</dbReference>
<evidence type="ECO:0000256" key="2">
    <source>
        <dbReference type="ARBA" id="ARBA00022473"/>
    </source>
</evidence>
<keyword evidence="7" id="KW-0175">Coiled coil</keyword>
<evidence type="ECO:0000256" key="7">
    <source>
        <dbReference type="SAM" id="Coils"/>
    </source>
</evidence>
<feature type="compositionally biased region" description="Basic and acidic residues" evidence="8">
    <location>
        <begin position="173"/>
        <end position="182"/>
    </location>
</feature>
<dbReference type="Proteomes" id="UP001489004">
    <property type="component" value="Unassembled WGS sequence"/>
</dbReference>
<dbReference type="GO" id="GO:0008270">
    <property type="term" value="F:zinc ion binding"/>
    <property type="evidence" value="ECO:0007669"/>
    <property type="project" value="UniProtKB-KW"/>
</dbReference>
<dbReference type="Pfam" id="PF23406">
    <property type="entry name" value="ZNF380_CC"/>
    <property type="match status" value="1"/>
</dbReference>
<feature type="region of interest" description="Disordered" evidence="8">
    <location>
        <begin position="237"/>
        <end position="317"/>
    </location>
</feature>
<dbReference type="GO" id="GO:0033260">
    <property type="term" value="P:nuclear DNA replication"/>
    <property type="evidence" value="ECO:0007669"/>
    <property type="project" value="TreeGrafter"/>
</dbReference>
<dbReference type="GO" id="GO:0044773">
    <property type="term" value="P:mitotic DNA damage checkpoint signaling"/>
    <property type="evidence" value="ECO:0007669"/>
    <property type="project" value="TreeGrafter"/>
</dbReference>
<keyword evidence="4" id="KW-0863">Zinc-finger</keyword>
<protein>
    <recommendedName>
        <fullName evidence="9">ZNF380 coiled-coil domain-containing protein</fullName>
    </recommendedName>
</protein>
<evidence type="ECO:0000259" key="9">
    <source>
        <dbReference type="Pfam" id="PF23406"/>
    </source>
</evidence>
<accession>A0AAW1QQZ2</accession>
<feature type="domain" description="ZNF380 coiled-coil" evidence="9">
    <location>
        <begin position="168"/>
        <end position="249"/>
    </location>
</feature>
<evidence type="ECO:0000313" key="11">
    <source>
        <dbReference type="Proteomes" id="UP001489004"/>
    </source>
</evidence>
<dbReference type="PANTHER" id="PTHR13278:SF0">
    <property type="entry name" value="ZINC FINGER PROTEIN 830"/>
    <property type="match status" value="1"/>
</dbReference>
<proteinExistence type="predicted"/>
<evidence type="ECO:0000256" key="5">
    <source>
        <dbReference type="ARBA" id="ARBA00022833"/>
    </source>
</evidence>
<feature type="coiled-coil region" evidence="7">
    <location>
        <begin position="24"/>
        <end position="54"/>
    </location>
</feature>
<reference evidence="10 11" key="1">
    <citation type="journal article" date="2024" name="Nat. Commun.">
        <title>Phylogenomics reveals the evolutionary origins of lichenization in chlorophyte algae.</title>
        <authorList>
            <person name="Puginier C."/>
            <person name="Libourel C."/>
            <person name="Otte J."/>
            <person name="Skaloud P."/>
            <person name="Haon M."/>
            <person name="Grisel S."/>
            <person name="Petersen M."/>
            <person name="Berrin J.G."/>
            <person name="Delaux P.M."/>
            <person name="Dal Grande F."/>
            <person name="Keller J."/>
        </authorList>
    </citation>
    <scope>NUCLEOTIDE SEQUENCE [LARGE SCALE GENOMIC DNA]</scope>
    <source>
        <strain evidence="10 11">SAG 2043</strain>
    </source>
</reference>
<feature type="compositionally biased region" description="Acidic residues" evidence="8">
    <location>
        <begin position="289"/>
        <end position="309"/>
    </location>
</feature>
<dbReference type="InterPro" id="IPR059039">
    <property type="entry name" value="ZNF380_CC"/>
</dbReference>
<dbReference type="PANTHER" id="PTHR13278">
    <property type="entry name" value="ZINC FINGER PROTEIN 830"/>
    <property type="match status" value="1"/>
</dbReference>
<keyword evidence="11" id="KW-1185">Reference proteome</keyword>
<sequence length="317" mass="33718">MAGRPDVKHLFKTARAQRDSAGPAKLTKEQIKALKAQKAAAAAQEAEAAAAKQAKAAQAAAAKQAAFTATASMISGESSAGPRSAVPFAPPPVPRWPGQTTSAKSVHSNLPGAPESEAAVTSSAPRAGFFESAASVSDEIDPGDMAEQLSRMAGPSSAEQPAGQPPALPQGFFEDKDADAKARGVPLPKKKDPKEEFQDFMKDISADIRQADELEAEEAAAAALDRAEREAFEQRMRLQRIEELRHKQSKPHAHANGDSQDGPNPQPPGASVSDGSRVGQKRKRAMDVLEPDADEEEDDEDDEINEDIMLDWRAKTL</sequence>
<dbReference type="GO" id="GO:0003676">
    <property type="term" value="F:nucleic acid binding"/>
    <property type="evidence" value="ECO:0007669"/>
    <property type="project" value="InterPro"/>
</dbReference>
<evidence type="ECO:0000256" key="8">
    <source>
        <dbReference type="SAM" id="MobiDB-lite"/>
    </source>
</evidence>
<keyword evidence="3" id="KW-0479">Metal-binding</keyword>
<dbReference type="InterPro" id="IPR040050">
    <property type="entry name" value="ZNF830-like"/>
</dbReference>
<feature type="region of interest" description="Disordered" evidence="8">
    <location>
        <begin position="75"/>
        <end position="203"/>
    </location>
</feature>
<gene>
    <name evidence="10" type="ORF">WJX72_003665</name>
</gene>
<evidence type="ECO:0000256" key="3">
    <source>
        <dbReference type="ARBA" id="ARBA00022723"/>
    </source>
</evidence>
<feature type="compositionally biased region" description="Basic and acidic residues" evidence="8">
    <location>
        <begin position="237"/>
        <end position="246"/>
    </location>
</feature>
<name>A0AAW1QQZ2_9CHLO</name>
<keyword evidence="2" id="KW-0217">Developmental protein</keyword>